<name>A0ABT0G0M2_9ACTN</name>
<organism evidence="1 2">
    <name type="scientific">Actinomadura luzonensis</name>
    <dbReference type="NCBI Taxonomy" id="2805427"/>
    <lineage>
        <taxon>Bacteria</taxon>
        <taxon>Bacillati</taxon>
        <taxon>Actinomycetota</taxon>
        <taxon>Actinomycetes</taxon>
        <taxon>Streptosporangiales</taxon>
        <taxon>Thermomonosporaceae</taxon>
        <taxon>Actinomadura</taxon>
    </lineage>
</organism>
<dbReference type="Proteomes" id="UP001317259">
    <property type="component" value="Unassembled WGS sequence"/>
</dbReference>
<comment type="caution">
    <text evidence="1">The sequence shown here is derived from an EMBL/GenBank/DDBJ whole genome shotgun (WGS) entry which is preliminary data.</text>
</comment>
<sequence>MSACGFDGPVYFAGRGIPDFAEFVKGVADRCAQAPPVILGGDDVTRYAADVRLRSAVSQVGYSYESFAAAPNRCDEEQRHDFCTDLFATFRFECEEPGPGRTLDGHAALSYDATETMITAIRRLGKESHHVPVNSYTVWRQLGTLYVPGQSGHAIEGATGALDFGSDSPRQYPVDKAVLILHARGAARPAHVGACGNIAAAAKQDFFPWCEEIPRMYR</sequence>
<dbReference type="EMBL" id="JAKRKC020000001">
    <property type="protein sequence ID" value="MCK2217953.1"/>
    <property type="molecule type" value="Genomic_DNA"/>
</dbReference>
<evidence type="ECO:0000313" key="2">
    <source>
        <dbReference type="Proteomes" id="UP001317259"/>
    </source>
</evidence>
<keyword evidence="2" id="KW-1185">Reference proteome</keyword>
<proteinExistence type="predicted"/>
<accession>A0ABT0G0M2</accession>
<protein>
    <submittedName>
        <fullName evidence="1">Uncharacterized protein</fullName>
    </submittedName>
</protein>
<dbReference type="RefSeq" id="WP_242382135.1">
    <property type="nucleotide sequence ID" value="NZ_JAKRKC020000001.1"/>
</dbReference>
<evidence type="ECO:0000313" key="1">
    <source>
        <dbReference type="EMBL" id="MCK2217953.1"/>
    </source>
</evidence>
<gene>
    <name evidence="1" type="ORF">MF672_029790</name>
</gene>
<reference evidence="1 2" key="1">
    <citation type="submission" date="2022-04" db="EMBL/GenBank/DDBJ databases">
        <title>Genome draft of Actinomadura sp. ATCC 31491.</title>
        <authorList>
            <person name="Shi X."/>
            <person name="Du Y."/>
        </authorList>
    </citation>
    <scope>NUCLEOTIDE SEQUENCE [LARGE SCALE GENOMIC DNA]</scope>
    <source>
        <strain evidence="1 2">ATCC 31491</strain>
    </source>
</reference>